<dbReference type="RefSeq" id="WP_136828881.1">
    <property type="nucleotide sequence ID" value="NZ_SWBM01000001.1"/>
</dbReference>
<dbReference type="Proteomes" id="UP000307756">
    <property type="component" value="Unassembled WGS sequence"/>
</dbReference>
<evidence type="ECO:0000256" key="1">
    <source>
        <dbReference type="ARBA" id="ARBA00010792"/>
    </source>
</evidence>
<evidence type="ECO:0000256" key="2">
    <source>
        <dbReference type="SAM" id="Phobius"/>
    </source>
</evidence>
<dbReference type="AlphaFoldDB" id="A0A4U1D9R0"/>
<dbReference type="OrthoDB" id="9782291at2"/>
<organism evidence="4 5">
    <name type="scientific">Robertmurraya kyonggiensis</name>
    <dbReference type="NCBI Taxonomy" id="1037680"/>
    <lineage>
        <taxon>Bacteria</taxon>
        <taxon>Bacillati</taxon>
        <taxon>Bacillota</taxon>
        <taxon>Bacilli</taxon>
        <taxon>Bacillales</taxon>
        <taxon>Bacillaceae</taxon>
        <taxon>Robertmurraya</taxon>
    </lineage>
</organism>
<evidence type="ECO:0000259" key="3">
    <source>
        <dbReference type="Pfam" id="PF09335"/>
    </source>
</evidence>
<keyword evidence="5" id="KW-1185">Reference proteome</keyword>
<keyword evidence="2" id="KW-1133">Transmembrane helix</keyword>
<name>A0A4U1D9R0_9BACI</name>
<dbReference type="InterPro" id="IPR051311">
    <property type="entry name" value="DedA_domain"/>
</dbReference>
<dbReference type="Pfam" id="PF09335">
    <property type="entry name" value="VTT_dom"/>
    <property type="match status" value="1"/>
</dbReference>
<gene>
    <name evidence="4" type="ORF">FA727_01000</name>
</gene>
<dbReference type="EMBL" id="SWBM01000001">
    <property type="protein sequence ID" value="TKC18166.1"/>
    <property type="molecule type" value="Genomic_DNA"/>
</dbReference>
<dbReference type="PANTHER" id="PTHR42709">
    <property type="entry name" value="ALKALINE PHOSPHATASE LIKE PROTEIN"/>
    <property type="match status" value="1"/>
</dbReference>
<comment type="caution">
    <text evidence="4">The sequence shown here is derived from an EMBL/GenBank/DDBJ whole genome shotgun (WGS) entry which is preliminary data.</text>
</comment>
<dbReference type="InterPro" id="IPR032816">
    <property type="entry name" value="VTT_dom"/>
</dbReference>
<feature type="transmembrane region" description="Helical" evidence="2">
    <location>
        <begin position="12"/>
        <end position="30"/>
    </location>
</feature>
<evidence type="ECO:0000313" key="4">
    <source>
        <dbReference type="EMBL" id="TKC18166.1"/>
    </source>
</evidence>
<feature type="transmembrane region" description="Helical" evidence="2">
    <location>
        <begin position="138"/>
        <end position="159"/>
    </location>
</feature>
<protein>
    <submittedName>
        <fullName evidence="4">DedA family protein</fullName>
    </submittedName>
</protein>
<dbReference type="GO" id="GO:0005886">
    <property type="term" value="C:plasma membrane"/>
    <property type="evidence" value="ECO:0007669"/>
    <property type="project" value="TreeGrafter"/>
</dbReference>
<proteinExistence type="inferred from homology"/>
<feature type="transmembrane region" description="Helical" evidence="2">
    <location>
        <begin position="50"/>
        <end position="72"/>
    </location>
</feature>
<reference evidence="4 5" key="1">
    <citation type="journal article" date="2011" name="J. Microbiol.">
        <title>Bacillus kyonggiensis sp. nov., isolated from soil of a lettuce field.</title>
        <authorList>
            <person name="Dong K."/>
            <person name="Lee S."/>
        </authorList>
    </citation>
    <scope>NUCLEOTIDE SEQUENCE [LARGE SCALE GENOMIC DNA]</scope>
    <source>
        <strain evidence="4 5">NB22</strain>
    </source>
</reference>
<feature type="transmembrane region" description="Helical" evidence="2">
    <location>
        <begin position="171"/>
        <end position="190"/>
    </location>
</feature>
<comment type="similarity">
    <text evidence="1">Belongs to the DedA family.</text>
</comment>
<evidence type="ECO:0000313" key="5">
    <source>
        <dbReference type="Proteomes" id="UP000307756"/>
    </source>
</evidence>
<feature type="domain" description="VTT" evidence="3">
    <location>
        <begin position="31"/>
        <end position="156"/>
    </location>
</feature>
<accession>A0A4U1D9R0</accession>
<sequence>MEFVERLFAQYGYFVLLLGLPLELIASPIPPGNTTLAYAGYLSYKNVLGILPTFAAAYSGTVLGITTTYWIGNKLGLPLIEKYGKWFFLKPKHFMKTKMAYEKYGNKMLLFGSFLPGVRQFNGYFAGIIRVPFRTFALYAYTGTALWVSVFIGVGYVFGYQWHLVFAWIEHFFRVILIILCCSILILLVLKWRNWLRERRGIHQGELE</sequence>
<keyword evidence="2" id="KW-0472">Membrane</keyword>
<dbReference type="PANTHER" id="PTHR42709:SF9">
    <property type="entry name" value="ALKALINE PHOSPHATASE LIKE PROTEIN"/>
    <property type="match status" value="1"/>
</dbReference>
<keyword evidence="2" id="KW-0812">Transmembrane</keyword>